<accession>A0A0B6YC69</accession>
<evidence type="ECO:0000313" key="2">
    <source>
        <dbReference type="EMBL" id="CEK53728.1"/>
    </source>
</evidence>
<sequence length="73" mass="7670">MHQKVEGNASQNKLSSVLPWTSASTDGMLSAPVSNTGKVHSGHQKLRPVRKACSPDIDTETDSGSSTDSSESN</sequence>
<dbReference type="AlphaFoldDB" id="A0A0B6YC69"/>
<feature type="compositionally biased region" description="Basic residues" evidence="1">
    <location>
        <begin position="40"/>
        <end position="50"/>
    </location>
</feature>
<organism evidence="2">
    <name type="scientific">Arion vulgaris</name>
    <dbReference type="NCBI Taxonomy" id="1028688"/>
    <lineage>
        <taxon>Eukaryota</taxon>
        <taxon>Metazoa</taxon>
        <taxon>Spiralia</taxon>
        <taxon>Lophotrochozoa</taxon>
        <taxon>Mollusca</taxon>
        <taxon>Gastropoda</taxon>
        <taxon>Heterobranchia</taxon>
        <taxon>Euthyneura</taxon>
        <taxon>Panpulmonata</taxon>
        <taxon>Eupulmonata</taxon>
        <taxon>Stylommatophora</taxon>
        <taxon>Helicina</taxon>
        <taxon>Arionoidea</taxon>
        <taxon>Arionidae</taxon>
        <taxon>Arion</taxon>
    </lineage>
</organism>
<feature type="compositionally biased region" description="Polar residues" evidence="1">
    <location>
        <begin position="8"/>
        <end position="38"/>
    </location>
</feature>
<dbReference type="EMBL" id="HACG01006863">
    <property type="protein sequence ID" value="CEK53728.1"/>
    <property type="molecule type" value="Transcribed_RNA"/>
</dbReference>
<evidence type="ECO:0000256" key="1">
    <source>
        <dbReference type="SAM" id="MobiDB-lite"/>
    </source>
</evidence>
<name>A0A0B6YC69_9EUPU</name>
<feature type="non-terminal residue" evidence="2">
    <location>
        <position position="73"/>
    </location>
</feature>
<proteinExistence type="predicted"/>
<reference evidence="2" key="1">
    <citation type="submission" date="2014-12" db="EMBL/GenBank/DDBJ databases">
        <title>Insight into the proteome of Arion vulgaris.</title>
        <authorList>
            <person name="Aradska J."/>
            <person name="Bulat T."/>
            <person name="Smidak R."/>
            <person name="Sarate P."/>
            <person name="Gangsoo J."/>
            <person name="Sialana F."/>
            <person name="Bilban M."/>
            <person name="Lubec G."/>
        </authorList>
    </citation>
    <scope>NUCLEOTIDE SEQUENCE</scope>
    <source>
        <tissue evidence="2">Skin</tissue>
    </source>
</reference>
<feature type="compositionally biased region" description="Low complexity" evidence="1">
    <location>
        <begin position="62"/>
        <end position="73"/>
    </location>
</feature>
<feature type="region of interest" description="Disordered" evidence="1">
    <location>
        <begin position="1"/>
        <end position="73"/>
    </location>
</feature>
<gene>
    <name evidence="2" type="primary">ORF21085</name>
</gene>
<protein>
    <submittedName>
        <fullName evidence="2">Uncharacterized protein</fullName>
    </submittedName>
</protein>